<feature type="signal peptide" evidence="1">
    <location>
        <begin position="1"/>
        <end position="33"/>
    </location>
</feature>
<gene>
    <name evidence="3" type="ORF">NX786_05840</name>
</gene>
<accession>A0ABT2BWP4</accession>
<dbReference type="EMBL" id="JANUHC010000002">
    <property type="protein sequence ID" value="MCS0628849.1"/>
    <property type="molecule type" value="Genomic_DNA"/>
</dbReference>
<evidence type="ECO:0000256" key="1">
    <source>
        <dbReference type="SAM" id="SignalP"/>
    </source>
</evidence>
<dbReference type="Gene3D" id="3.10.450.50">
    <property type="match status" value="1"/>
</dbReference>
<dbReference type="Pfam" id="PF14534">
    <property type="entry name" value="DUF4440"/>
    <property type="match status" value="1"/>
</dbReference>
<evidence type="ECO:0000313" key="4">
    <source>
        <dbReference type="Proteomes" id="UP001165263"/>
    </source>
</evidence>
<protein>
    <submittedName>
        <fullName evidence="3">Nuclear transport factor 2 family protein</fullName>
    </submittedName>
</protein>
<feature type="domain" description="DUF4440" evidence="2">
    <location>
        <begin position="46"/>
        <end position="163"/>
    </location>
</feature>
<keyword evidence="4" id="KW-1185">Reference proteome</keyword>
<comment type="caution">
    <text evidence="3">The sequence shown here is derived from an EMBL/GenBank/DDBJ whole genome shotgun (WGS) entry which is preliminary data.</text>
</comment>
<sequence>MRPRINIGELMFARGLVSTSIAMLAMASTTAMAQPAADSAWDAGARAADKAYWEAYNRADPDAMNAWLAQDVEFYHDRGGKLIGKKALSAVNDGMKSAPVKLRREAIPGTIRFFPMRHGETLYGAMVTGEHKFYARPAGAPETLAGHANFTHLMLLQGKQWRISRIFSYEHVDAPAK</sequence>
<dbReference type="RefSeq" id="WP_259448067.1">
    <property type="nucleotide sequence ID" value="NZ_CP119520.1"/>
</dbReference>
<proteinExistence type="predicted"/>
<dbReference type="SUPFAM" id="SSF54427">
    <property type="entry name" value="NTF2-like"/>
    <property type="match status" value="1"/>
</dbReference>
<dbReference type="InterPro" id="IPR032710">
    <property type="entry name" value="NTF2-like_dom_sf"/>
</dbReference>
<dbReference type="Proteomes" id="UP001165263">
    <property type="component" value="Unassembled WGS sequence"/>
</dbReference>
<keyword evidence="1" id="KW-0732">Signal</keyword>
<name>A0ABT2BWP4_9BURK</name>
<feature type="chain" id="PRO_5047411239" evidence="1">
    <location>
        <begin position="34"/>
        <end position="177"/>
    </location>
</feature>
<organism evidence="3 4">
    <name type="scientific">Telluria mixta</name>
    <dbReference type="NCBI Taxonomy" id="34071"/>
    <lineage>
        <taxon>Bacteria</taxon>
        <taxon>Pseudomonadati</taxon>
        <taxon>Pseudomonadota</taxon>
        <taxon>Betaproteobacteria</taxon>
        <taxon>Burkholderiales</taxon>
        <taxon>Oxalobacteraceae</taxon>
        <taxon>Telluria group</taxon>
        <taxon>Telluria</taxon>
    </lineage>
</organism>
<evidence type="ECO:0000313" key="3">
    <source>
        <dbReference type="EMBL" id="MCS0628849.1"/>
    </source>
</evidence>
<dbReference type="InterPro" id="IPR027843">
    <property type="entry name" value="DUF4440"/>
</dbReference>
<reference evidence="3" key="1">
    <citation type="submission" date="2022-08" db="EMBL/GenBank/DDBJ databases">
        <title>Reclassification of Massilia species as members of the genera Telluria, Duganella, Pseudoduganella, Mokoshia gen. nov. and Zemynaea gen. nov. using orthogonal and non-orthogonal genome-based approaches.</title>
        <authorList>
            <person name="Bowman J.P."/>
        </authorList>
    </citation>
    <scope>NUCLEOTIDE SEQUENCE</scope>
    <source>
        <strain evidence="3">LMG 11547</strain>
    </source>
</reference>
<evidence type="ECO:0000259" key="2">
    <source>
        <dbReference type="Pfam" id="PF14534"/>
    </source>
</evidence>